<feature type="region of interest" description="Disordered" evidence="4">
    <location>
        <begin position="254"/>
        <end position="306"/>
    </location>
</feature>
<dbReference type="Gene3D" id="3.30.40.10">
    <property type="entry name" value="Zinc/RING finger domain, C3HC4 (zinc finger)"/>
    <property type="match status" value="1"/>
</dbReference>
<evidence type="ECO:0000256" key="2">
    <source>
        <dbReference type="ARBA" id="ARBA00022771"/>
    </source>
</evidence>
<feature type="domain" description="Chromo" evidence="6">
    <location>
        <begin position="592"/>
        <end position="656"/>
    </location>
</feature>
<accession>A0A167K2Y5</accession>
<dbReference type="GO" id="GO:0006338">
    <property type="term" value="P:chromatin remodeling"/>
    <property type="evidence" value="ECO:0007669"/>
    <property type="project" value="UniProtKB-ARBA"/>
</dbReference>
<feature type="compositionally biased region" description="Polar residues" evidence="4">
    <location>
        <begin position="255"/>
        <end position="273"/>
    </location>
</feature>
<keyword evidence="2" id="KW-0863">Zinc-finger</keyword>
<dbReference type="GO" id="GO:0008270">
    <property type="term" value="F:zinc ion binding"/>
    <property type="evidence" value="ECO:0007669"/>
    <property type="project" value="UniProtKB-KW"/>
</dbReference>
<dbReference type="InterPro" id="IPR013083">
    <property type="entry name" value="Znf_RING/FYVE/PHD"/>
</dbReference>
<dbReference type="STRING" id="1330018.A0A167K2Y5"/>
<feature type="region of interest" description="Disordered" evidence="4">
    <location>
        <begin position="383"/>
        <end position="503"/>
    </location>
</feature>
<feature type="compositionally biased region" description="Low complexity" evidence="4">
    <location>
        <begin position="404"/>
        <end position="421"/>
    </location>
</feature>
<keyword evidence="8" id="KW-1185">Reference proteome</keyword>
<evidence type="ECO:0000259" key="5">
    <source>
        <dbReference type="SMART" id="SM00249"/>
    </source>
</evidence>
<dbReference type="OrthoDB" id="436852at2759"/>
<evidence type="ECO:0000313" key="8">
    <source>
        <dbReference type="Proteomes" id="UP000076738"/>
    </source>
</evidence>
<feature type="compositionally biased region" description="Low complexity" evidence="4">
    <location>
        <begin position="358"/>
        <end position="371"/>
    </location>
</feature>
<dbReference type="SUPFAM" id="SSF57903">
    <property type="entry name" value="FYVE/PHD zinc finger"/>
    <property type="match status" value="1"/>
</dbReference>
<evidence type="ECO:0000256" key="1">
    <source>
        <dbReference type="ARBA" id="ARBA00022723"/>
    </source>
</evidence>
<sequence>MAPLSSSSPRHATVRLPSAPPARRPSSIPPASTLSQPEIDDEVDDDEDTDDLEIKLTANAMKALTGLIKQHLDHNKKALAVLITQETARLKRELRGELKDLVREVIREENLEQSMETNHAMQTRADEIAVASLLSSPKSAKAQALQLQLADVLTLVKNHTAGTTRDVTLAVTTVQNLSVNMEKKVKNIDDKLNHVADSSAEVVDRINLLSQWAAKQWEMVQKRDGTLQTVLGSADDHFAGLAGRMGSLVDKLDLQSRSQEANTSADSTSSRTVSIPPASASAPPPRIGRLAPPIAPARPSGSTKSFTERVYASDFVTIADATPSRSRPGPTSSQQQSQQVISLEDDSFPTQTDDTLVSQSNNASTQSTQQYYTPQASFDALTAPKATPRLEILSTPPTKNRNGSRAPVSGASTSSSPAPESTPRRSGRATKKPQRLGSSGLLSQMQTKMQLKQESPPSAPTSRGTKRGATDMPTSRSQKRTKTSSSPPAVLDDDGSVDDNFKDDMKNVKWPELLPEPADGEEMLQCEGCERWFHAGCVGLTPAQVQKLQDTKEVWGCPICAADGISRRRSSRSGPDGGEECPRPGCKKGKETYVIGSVIGRRWSRAEDDDEEKDYEYLVTWDGWDLKWSEWKSENMPIMKTQTSQDLIIEFVNFAKQEGIPLHDGGDIKMLSIAEDSGFDHETGELRVQTRKRRYRR</sequence>
<evidence type="ECO:0008006" key="9">
    <source>
        <dbReference type="Google" id="ProtNLM"/>
    </source>
</evidence>
<feature type="compositionally biased region" description="Acidic residues" evidence="4">
    <location>
        <begin position="38"/>
        <end position="49"/>
    </location>
</feature>
<protein>
    <recommendedName>
        <fullName evidence="9">PHD-type domain-containing protein</fullName>
    </recommendedName>
</protein>
<evidence type="ECO:0000313" key="7">
    <source>
        <dbReference type="EMBL" id="KZO94207.1"/>
    </source>
</evidence>
<gene>
    <name evidence="7" type="ORF">CALVIDRAFT_539253</name>
</gene>
<feature type="region of interest" description="Disordered" evidence="4">
    <location>
        <begin position="566"/>
        <end position="585"/>
    </location>
</feature>
<proteinExistence type="predicted"/>
<evidence type="ECO:0000259" key="6">
    <source>
        <dbReference type="SMART" id="SM00298"/>
    </source>
</evidence>
<feature type="compositionally biased region" description="Low complexity" evidence="4">
    <location>
        <begin position="322"/>
        <end position="339"/>
    </location>
</feature>
<dbReference type="InterPro" id="IPR016197">
    <property type="entry name" value="Chromo-like_dom_sf"/>
</dbReference>
<feature type="region of interest" description="Disordered" evidence="4">
    <location>
        <begin position="321"/>
        <end position="371"/>
    </location>
</feature>
<dbReference type="SMART" id="SM00249">
    <property type="entry name" value="PHD"/>
    <property type="match status" value="1"/>
</dbReference>
<reference evidence="7 8" key="1">
    <citation type="journal article" date="2016" name="Mol. Biol. Evol.">
        <title>Comparative Genomics of Early-Diverging Mushroom-Forming Fungi Provides Insights into the Origins of Lignocellulose Decay Capabilities.</title>
        <authorList>
            <person name="Nagy L.G."/>
            <person name="Riley R."/>
            <person name="Tritt A."/>
            <person name="Adam C."/>
            <person name="Daum C."/>
            <person name="Floudas D."/>
            <person name="Sun H."/>
            <person name="Yadav J.S."/>
            <person name="Pangilinan J."/>
            <person name="Larsson K.H."/>
            <person name="Matsuura K."/>
            <person name="Barry K."/>
            <person name="Labutti K."/>
            <person name="Kuo R."/>
            <person name="Ohm R.A."/>
            <person name="Bhattacharya S.S."/>
            <person name="Shirouzu T."/>
            <person name="Yoshinaga Y."/>
            <person name="Martin F.M."/>
            <person name="Grigoriev I.V."/>
            <person name="Hibbett D.S."/>
        </authorList>
    </citation>
    <scope>NUCLEOTIDE SEQUENCE [LARGE SCALE GENOMIC DNA]</scope>
    <source>
        <strain evidence="7 8">TUFC12733</strain>
    </source>
</reference>
<dbReference type="Gene3D" id="2.40.50.40">
    <property type="match status" value="1"/>
</dbReference>
<dbReference type="SMART" id="SM00298">
    <property type="entry name" value="CHROMO"/>
    <property type="match status" value="1"/>
</dbReference>
<dbReference type="InterPro" id="IPR019787">
    <property type="entry name" value="Znf_PHD-finger"/>
</dbReference>
<dbReference type="SUPFAM" id="SSF54160">
    <property type="entry name" value="Chromo domain-like"/>
    <property type="match status" value="1"/>
</dbReference>
<dbReference type="Proteomes" id="UP000076738">
    <property type="component" value="Unassembled WGS sequence"/>
</dbReference>
<dbReference type="AlphaFoldDB" id="A0A167K2Y5"/>
<keyword evidence="1" id="KW-0479">Metal-binding</keyword>
<dbReference type="InterPro" id="IPR011011">
    <property type="entry name" value="Znf_FYVE_PHD"/>
</dbReference>
<feature type="region of interest" description="Disordered" evidence="4">
    <location>
        <begin position="1"/>
        <end position="49"/>
    </location>
</feature>
<dbReference type="InterPro" id="IPR000953">
    <property type="entry name" value="Chromo/chromo_shadow_dom"/>
</dbReference>
<dbReference type="EMBL" id="KV417296">
    <property type="protein sequence ID" value="KZO94207.1"/>
    <property type="molecule type" value="Genomic_DNA"/>
</dbReference>
<feature type="compositionally biased region" description="Polar residues" evidence="4">
    <location>
        <begin position="1"/>
        <end position="10"/>
    </location>
</feature>
<keyword evidence="3" id="KW-0862">Zinc</keyword>
<dbReference type="Pfam" id="PF00628">
    <property type="entry name" value="PHD"/>
    <property type="match status" value="1"/>
</dbReference>
<feature type="domain" description="Zinc finger PHD-type" evidence="5">
    <location>
        <begin position="518"/>
        <end position="561"/>
    </location>
</feature>
<evidence type="ECO:0000256" key="3">
    <source>
        <dbReference type="ARBA" id="ARBA00022833"/>
    </source>
</evidence>
<feature type="compositionally biased region" description="Basic residues" evidence="4">
    <location>
        <begin position="425"/>
        <end position="434"/>
    </location>
</feature>
<feature type="compositionally biased region" description="Polar residues" evidence="4">
    <location>
        <begin position="436"/>
        <end position="463"/>
    </location>
</feature>
<evidence type="ECO:0000256" key="4">
    <source>
        <dbReference type="SAM" id="MobiDB-lite"/>
    </source>
</evidence>
<name>A0A167K2Y5_CALVF</name>
<dbReference type="InterPro" id="IPR001965">
    <property type="entry name" value="Znf_PHD"/>
</dbReference>
<feature type="compositionally biased region" description="Polar residues" evidence="4">
    <location>
        <begin position="348"/>
        <end position="357"/>
    </location>
</feature>
<organism evidence="7 8">
    <name type="scientific">Calocera viscosa (strain TUFC12733)</name>
    <dbReference type="NCBI Taxonomy" id="1330018"/>
    <lineage>
        <taxon>Eukaryota</taxon>
        <taxon>Fungi</taxon>
        <taxon>Dikarya</taxon>
        <taxon>Basidiomycota</taxon>
        <taxon>Agaricomycotina</taxon>
        <taxon>Dacrymycetes</taxon>
        <taxon>Dacrymycetales</taxon>
        <taxon>Dacrymycetaceae</taxon>
        <taxon>Calocera</taxon>
    </lineage>
</organism>